<feature type="signal peptide" evidence="2">
    <location>
        <begin position="1"/>
        <end position="22"/>
    </location>
</feature>
<sequence length="195" mass="21765">MTASKLCLLAAMTVILATPLQAKPTAKKETPAAEKADKKTANPRYEEAKSRWKKNKPAAELILSLSDVYDNPEAVVQAIYLMNKGEPSELSQLLEMGMYEMFNFAYSPDFVTDPLDARPYSACRELALQPAAITLNATRVFKYGVENGEVDKDNRYAQDAQTAWDNFKKYKALCKAEIESEPKEADYGPDVIKPL</sequence>
<accession>G9ZDI3</accession>
<feature type="compositionally biased region" description="Basic and acidic residues" evidence="1">
    <location>
        <begin position="26"/>
        <end position="50"/>
    </location>
</feature>
<name>G9ZDI3_9GAMM</name>
<dbReference type="STRING" id="797473.HMPREF9080_00817"/>
<organism evidence="3 4">
    <name type="scientific">Cardiobacterium valvarum F0432</name>
    <dbReference type="NCBI Taxonomy" id="797473"/>
    <lineage>
        <taxon>Bacteria</taxon>
        <taxon>Pseudomonadati</taxon>
        <taxon>Pseudomonadota</taxon>
        <taxon>Gammaproteobacteria</taxon>
        <taxon>Cardiobacteriales</taxon>
        <taxon>Cardiobacteriaceae</taxon>
        <taxon>Cardiobacterium</taxon>
    </lineage>
</organism>
<reference evidence="3 4" key="1">
    <citation type="submission" date="2011-08" db="EMBL/GenBank/DDBJ databases">
        <authorList>
            <person name="Weinstock G."/>
            <person name="Sodergren E."/>
            <person name="Clifton S."/>
            <person name="Fulton L."/>
            <person name="Fulton B."/>
            <person name="Courtney L."/>
            <person name="Fronick C."/>
            <person name="Harrison M."/>
            <person name="Strong C."/>
            <person name="Farmer C."/>
            <person name="Delahaunty K."/>
            <person name="Markovic C."/>
            <person name="Hall O."/>
            <person name="Minx P."/>
            <person name="Tomlinson C."/>
            <person name="Mitreva M."/>
            <person name="Hou S."/>
            <person name="Chen J."/>
            <person name="Wollam A."/>
            <person name="Pepin K.H."/>
            <person name="Johnson M."/>
            <person name="Bhonagiri V."/>
            <person name="Zhang X."/>
            <person name="Suruliraj S."/>
            <person name="Warren W."/>
            <person name="Chinwalla A."/>
            <person name="Mardis E.R."/>
            <person name="Wilson R.K."/>
        </authorList>
    </citation>
    <scope>NUCLEOTIDE SEQUENCE [LARGE SCALE GENOMIC DNA]</scope>
    <source>
        <strain evidence="3 4">F0432</strain>
    </source>
</reference>
<dbReference type="AlphaFoldDB" id="G9ZDI3"/>
<comment type="caution">
    <text evidence="3">The sequence shown here is derived from an EMBL/GenBank/DDBJ whole genome shotgun (WGS) entry which is preliminary data.</text>
</comment>
<proteinExistence type="predicted"/>
<feature type="chain" id="PRO_5003529284" evidence="2">
    <location>
        <begin position="23"/>
        <end position="195"/>
    </location>
</feature>
<evidence type="ECO:0000313" key="4">
    <source>
        <dbReference type="Proteomes" id="UP000004750"/>
    </source>
</evidence>
<evidence type="ECO:0000256" key="1">
    <source>
        <dbReference type="SAM" id="MobiDB-lite"/>
    </source>
</evidence>
<protein>
    <submittedName>
        <fullName evidence="3">Uncharacterized protein</fullName>
    </submittedName>
</protein>
<dbReference type="HOGENOM" id="CLU_1394135_0_0_6"/>
<evidence type="ECO:0000256" key="2">
    <source>
        <dbReference type="SAM" id="SignalP"/>
    </source>
</evidence>
<gene>
    <name evidence="3" type="ORF">HMPREF9080_00817</name>
</gene>
<dbReference type="EMBL" id="AGCM01000042">
    <property type="protein sequence ID" value="EHM55309.1"/>
    <property type="molecule type" value="Genomic_DNA"/>
</dbReference>
<dbReference type="Proteomes" id="UP000004750">
    <property type="component" value="Unassembled WGS sequence"/>
</dbReference>
<evidence type="ECO:0000313" key="3">
    <source>
        <dbReference type="EMBL" id="EHM55309.1"/>
    </source>
</evidence>
<feature type="region of interest" description="Disordered" evidence="1">
    <location>
        <begin position="25"/>
        <end position="51"/>
    </location>
</feature>
<keyword evidence="2" id="KW-0732">Signal</keyword>